<protein>
    <submittedName>
        <fullName evidence="2">Uncharacterized protein</fullName>
    </submittedName>
</protein>
<evidence type="ECO:0000313" key="3">
    <source>
        <dbReference type="Proteomes" id="UP000239899"/>
    </source>
</evidence>
<comment type="caution">
    <text evidence="2">The sequence shown here is derived from an EMBL/GenBank/DDBJ whole genome shotgun (WGS) entry which is preliminary data.</text>
</comment>
<dbReference type="EMBL" id="LHPG02000003">
    <property type="protein sequence ID" value="PRW59602.1"/>
    <property type="molecule type" value="Genomic_DNA"/>
</dbReference>
<evidence type="ECO:0000256" key="1">
    <source>
        <dbReference type="SAM" id="MobiDB-lite"/>
    </source>
</evidence>
<evidence type="ECO:0000313" key="2">
    <source>
        <dbReference type="EMBL" id="PRW59602.1"/>
    </source>
</evidence>
<dbReference type="OrthoDB" id="504628at2759"/>
<proteinExistence type="predicted"/>
<reference evidence="2 3" key="1">
    <citation type="journal article" date="2018" name="Plant J.">
        <title>Genome sequences of Chlorella sorokiniana UTEX 1602 and Micractinium conductrix SAG 241.80: implications to maltose excretion by a green alga.</title>
        <authorList>
            <person name="Arriola M.B."/>
            <person name="Velmurugan N."/>
            <person name="Zhang Y."/>
            <person name="Plunkett M.H."/>
            <person name="Hondzo H."/>
            <person name="Barney B.M."/>
        </authorList>
    </citation>
    <scope>NUCLEOTIDE SEQUENCE [LARGE SCALE GENOMIC DNA]</scope>
    <source>
        <strain evidence="3">UTEX 1602</strain>
    </source>
</reference>
<feature type="region of interest" description="Disordered" evidence="1">
    <location>
        <begin position="1"/>
        <end position="63"/>
    </location>
</feature>
<dbReference type="Proteomes" id="UP000239899">
    <property type="component" value="Unassembled WGS sequence"/>
</dbReference>
<organism evidence="2 3">
    <name type="scientific">Chlorella sorokiniana</name>
    <name type="common">Freshwater green alga</name>
    <dbReference type="NCBI Taxonomy" id="3076"/>
    <lineage>
        <taxon>Eukaryota</taxon>
        <taxon>Viridiplantae</taxon>
        <taxon>Chlorophyta</taxon>
        <taxon>core chlorophytes</taxon>
        <taxon>Trebouxiophyceae</taxon>
        <taxon>Chlorellales</taxon>
        <taxon>Chlorellaceae</taxon>
        <taxon>Chlorella clade</taxon>
        <taxon>Chlorella</taxon>
    </lineage>
</organism>
<keyword evidence="3" id="KW-1185">Reference proteome</keyword>
<sequence length="184" mass="19729">MSWVPPSSALYEPTSRTAPRPGAAAETFTFGRLPEQGGAAPPAVEAAADRNRSNFDPDPEQLRWWQQPRNAVTVSGSSNKDIEAWWGSAGGEAVKELVNAGARTANKAQGLGSSIKASLGDPDEFPLAQAQSMYKSDMTAGHVRVGKRGVCLPPEAMQAYEESRKQAERNKQIGKATNMKLGLF</sequence>
<dbReference type="AlphaFoldDB" id="A0A2P6TZW0"/>
<accession>A0A2P6TZW0</accession>
<gene>
    <name evidence="2" type="ORF">C2E21_1764</name>
</gene>
<name>A0A2P6TZW0_CHLSO</name>